<name>A0AA45R357_9PSEU</name>
<proteinExistence type="predicted"/>
<dbReference type="AlphaFoldDB" id="A0AA45R357"/>
<evidence type="ECO:0000313" key="4">
    <source>
        <dbReference type="EMBL" id="QUF03497.1"/>
    </source>
</evidence>
<dbReference type="InterPro" id="IPR013783">
    <property type="entry name" value="Ig-like_fold"/>
</dbReference>
<feature type="transmembrane region" description="Helical" evidence="2">
    <location>
        <begin position="281"/>
        <end position="300"/>
    </location>
</feature>
<evidence type="ECO:0000313" key="5">
    <source>
        <dbReference type="Proteomes" id="UP000677152"/>
    </source>
</evidence>
<dbReference type="EMBL" id="CP073249">
    <property type="protein sequence ID" value="QUF03497.1"/>
    <property type="molecule type" value="Genomic_DNA"/>
</dbReference>
<protein>
    <submittedName>
        <fullName evidence="4">Uncharacterized protein</fullName>
    </submittedName>
</protein>
<keyword evidence="2" id="KW-0472">Membrane</keyword>
<keyword evidence="2" id="KW-1133">Transmembrane helix</keyword>
<feature type="signal peptide" evidence="3">
    <location>
        <begin position="1"/>
        <end position="28"/>
    </location>
</feature>
<dbReference type="Gene3D" id="2.60.40.10">
    <property type="entry name" value="Immunoglobulins"/>
    <property type="match status" value="1"/>
</dbReference>
<feature type="compositionally biased region" description="Polar residues" evidence="1">
    <location>
        <begin position="106"/>
        <end position="123"/>
    </location>
</feature>
<keyword evidence="2" id="KW-0812">Transmembrane</keyword>
<feature type="compositionally biased region" description="Low complexity" evidence="1">
    <location>
        <begin position="150"/>
        <end position="188"/>
    </location>
</feature>
<feature type="chain" id="PRO_5041206070" evidence="3">
    <location>
        <begin position="29"/>
        <end position="313"/>
    </location>
</feature>
<organism evidence="4 5">
    <name type="scientific">Actinosynnema pretiosum subsp. pretiosum</name>
    <dbReference type="NCBI Taxonomy" id="103721"/>
    <lineage>
        <taxon>Bacteria</taxon>
        <taxon>Bacillati</taxon>
        <taxon>Actinomycetota</taxon>
        <taxon>Actinomycetes</taxon>
        <taxon>Pseudonocardiales</taxon>
        <taxon>Pseudonocardiaceae</taxon>
        <taxon>Actinosynnema</taxon>
    </lineage>
</organism>
<feature type="region of interest" description="Disordered" evidence="1">
    <location>
        <begin position="91"/>
        <end position="217"/>
    </location>
</feature>
<reference evidence="4" key="1">
    <citation type="submission" date="2021-04" db="EMBL/GenBank/DDBJ databases">
        <title>Genomic sequence of Actinosynnema pretiosum subsp. pretiosum ATCC 31280 (C-14919).</title>
        <authorList>
            <person name="Bai L."/>
            <person name="Wang X."/>
            <person name="Xiao Y."/>
        </authorList>
    </citation>
    <scope>NUCLEOTIDE SEQUENCE</scope>
    <source>
        <strain evidence="4">ATCC 31280</strain>
    </source>
</reference>
<evidence type="ECO:0000256" key="3">
    <source>
        <dbReference type="SAM" id="SignalP"/>
    </source>
</evidence>
<evidence type="ECO:0000256" key="2">
    <source>
        <dbReference type="SAM" id="Phobius"/>
    </source>
</evidence>
<gene>
    <name evidence="4" type="ORF">KCV87_29485</name>
</gene>
<evidence type="ECO:0000256" key="1">
    <source>
        <dbReference type="SAM" id="MobiDB-lite"/>
    </source>
</evidence>
<dbReference type="Proteomes" id="UP000677152">
    <property type="component" value="Chromosome"/>
</dbReference>
<keyword evidence="3" id="KW-0732">Signal</keyword>
<accession>A0AA45R357</accession>
<dbReference type="GO" id="GO:0005975">
    <property type="term" value="P:carbohydrate metabolic process"/>
    <property type="evidence" value="ECO:0007669"/>
    <property type="project" value="UniProtKB-ARBA"/>
</dbReference>
<sequence>MRTAGTLSVLAVLAYALSTLVTAPVALAQGSLGMSVSSGKPGTGFSVQWTGLRVTCHNYSVQVVWDGGVVIGNGGVGWSGSGSTWAVVPSTAKPGRHQVTARTVCPSPSTASGSFTVTGGETSQQQPPPQEEDDPKPPRTSEQAPPPAAPTTTTTRPSTTTTTTTTTTTSTTTATSAPSSPASEPSSAVPHGDGVLVIDKDDVQPGDPLSATGTGCTPGASVTLSSLGEQVGSTTADDAGRFSAPVEFPTAQAGRHEIRAYCGIVLVGSVNVVVSSSTGGVLPAVLGVSGVALAGGLVLLRQFRGFRRVRSGA</sequence>